<reference evidence="1" key="1">
    <citation type="journal article" date="2022" name="ISME J.">
        <title>Identification of active gaseous-alkane degraders at natural gas seeps.</title>
        <authorList>
            <person name="Farhan Ul Haque M."/>
            <person name="Hernandez M."/>
            <person name="Crombie A.T."/>
            <person name="Murrell J.C."/>
        </authorList>
    </citation>
    <scope>NUCLEOTIDE SEQUENCE</scope>
    <source>
        <strain evidence="1">PC2</strain>
    </source>
</reference>
<evidence type="ECO:0000313" key="1">
    <source>
        <dbReference type="EMBL" id="MCI4684765.1"/>
    </source>
</evidence>
<dbReference type="RefSeq" id="WP_243068647.1">
    <property type="nucleotide sequence ID" value="NZ_JAIVFK010000005.1"/>
</dbReference>
<dbReference type="EMBL" id="JAIVFP010000001">
    <property type="protein sequence ID" value="MCI4684765.1"/>
    <property type="molecule type" value="Genomic_DNA"/>
</dbReference>
<gene>
    <name evidence="1" type="ORF">K2U94_18670</name>
</gene>
<protein>
    <recommendedName>
        <fullName evidence="3">Phasin protein</fullName>
    </recommendedName>
</protein>
<name>A0ABS9ZBQ9_9HYPH</name>
<dbReference type="Proteomes" id="UP001139104">
    <property type="component" value="Unassembled WGS sequence"/>
</dbReference>
<comment type="caution">
    <text evidence="1">The sequence shown here is derived from an EMBL/GenBank/DDBJ whole genome shotgun (WGS) entry which is preliminary data.</text>
</comment>
<organism evidence="1 2">
    <name type="scientific">Candidatus Rhodoblastus alkanivorans</name>
    <dbReference type="NCBI Taxonomy" id="2954117"/>
    <lineage>
        <taxon>Bacteria</taxon>
        <taxon>Pseudomonadati</taxon>
        <taxon>Pseudomonadota</taxon>
        <taxon>Alphaproteobacteria</taxon>
        <taxon>Hyphomicrobiales</taxon>
        <taxon>Rhodoblastaceae</taxon>
        <taxon>Rhodoblastus</taxon>
    </lineage>
</organism>
<evidence type="ECO:0000313" key="2">
    <source>
        <dbReference type="Proteomes" id="UP001139104"/>
    </source>
</evidence>
<evidence type="ECO:0008006" key="3">
    <source>
        <dbReference type="Google" id="ProtNLM"/>
    </source>
</evidence>
<keyword evidence="2" id="KW-1185">Reference proteome</keyword>
<accession>A0ABS9ZBQ9</accession>
<sequence>MKNLFTLQKRLMRTSFELVEIQTAALTTISARLPMIAAAASGFATEQQRQETHDMVAEKLQAASEGIGLGALQTAKATMKVMTGDADPLAMAGHMMDVAAAATRPARKKVRANARRLARAH</sequence>
<proteinExistence type="predicted"/>